<dbReference type="InterPro" id="IPR001611">
    <property type="entry name" value="Leu-rich_rpt"/>
</dbReference>
<proteinExistence type="predicted"/>
<dbReference type="InterPro" id="IPR032675">
    <property type="entry name" value="LRR_dom_sf"/>
</dbReference>
<dbReference type="GO" id="GO:0005829">
    <property type="term" value="C:cytosol"/>
    <property type="evidence" value="ECO:0007669"/>
    <property type="project" value="TreeGrafter"/>
</dbReference>
<dbReference type="GO" id="GO:0048471">
    <property type="term" value="C:perinuclear region of cytoplasm"/>
    <property type="evidence" value="ECO:0007669"/>
    <property type="project" value="TreeGrafter"/>
</dbReference>
<dbReference type="PANTHER" id="PTHR24113:SF12">
    <property type="entry name" value="RAN GTPASE-ACTIVATING PROTEIN 1"/>
    <property type="match status" value="1"/>
</dbReference>
<reference evidence="5 6" key="1">
    <citation type="submission" date="2017-12" db="EMBL/GenBank/DDBJ databases">
        <title>Sequencing, de novo assembly and annotation of complete genome of a new Thraustochytrid species, strain FCC1311.</title>
        <authorList>
            <person name="Sedici K."/>
            <person name="Godart F."/>
            <person name="Aiese Cigliano R."/>
            <person name="Sanseverino W."/>
            <person name="Barakat M."/>
            <person name="Ortet P."/>
            <person name="Marechal E."/>
            <person name="Cagnac O."/>
            <person name="Amato A."/>
        </authorList>
    </citation>
    <scope>NUCLEOTIDE SEQUENCE [LARGE SCALE GENOMIC DNA]</scope>
</reference>
<keyword evidence="3" id="KW-0677">Repeat</keyword>
<dbReference type="PANTHER" id="PTHR24113">
    <property type="entry name" value="RAN GTPASE-ACTIVATING PROTEIN 1"/>
    <property type="match status" value="1"/>
</dbReference>
<dbReference type="Gene3D" id="3.80.10.10">
    <property type="entry name" value="Ribonuclease Inhibitor"/>
    <property type="match status" value="2"/>
</dbReference>
<dbReference type="Proteomes" id="UP000241890">
    <property type="component" value="Unassembled WGS sequence"/>
</dbReference>
<evidence type="ECO:0000313" key="6">
    <source>
        <dbReference type="Proteomes" id="UP000241890"/>
    </source>
</evidence>
<organism evidence="5 6">
    <name type="scientific">Hondaea fermentalgiana</name>
    <dbReference type="NCBI Taxonomy" id="2315210"/>
    <lineage>
        <taxon>Eukaryota</taxon>
        <taxon>Sar</taxon>
        <taxon>Stramenopiles</taxon>
        <taxon>Bigyra</taxon>
        <taxon>Labyrinthulomycetes</taxon>
        <taxon>Thraustochytrida</taxon>
        <taxon>Thraustochytriidae</taxon>
        <taxon>Hondaea</taxon>
    </lineage>
</organism>
<dbReference type="GO" id="GO:0006913">
    <property type="term" value="P:nucleocytoplasmic transport"/>
    <property type="evidence" value="ECO:0007669"/>
    <property type="project" value="TreeGrafter"/>
</dbReference>
<protein>
    <submittedName>
        <fullName evidence="5">Nucleotide-binding oligomerization domain-containing protein 2</fullName>
    </submittedName>
</protein>
<gene>
    <name evidence="5" type="ORF">FCC1311_026292</name>
</gene>
<dbReference type="SMART" id="SM00368">
    <property type="entry name" value="LRR_RI"/>
    <property type="match status" value="7"/>
</dbReference>
<accession>A0A2R5G9G3</accession>
<dbReference type="AlphaFoldDB" id="A0A2R5G9G3"/>
<feature type="transmembrane region" description="Helical" evidence="4">
    <location>
        <begin position="362"/>
        <end position="380"/>
    </location>
</feature>
<keyword evidence="2" id="KW-0433">Leucine-rich repeat</keyword>
<evidence type="ECO:0000256" key="2">
    <source>
        <dbReference type="ARBA" id="ARBA00022614"/>
    </source>
</evidence>
<keyword evidence="1" id="KW-0343">GTPase activation</keyword>
<dbReference type="SUPFAM" id="SSF52047">
    <property type="entry name" value="RNI-like"/>
    <property type="match status" value="2"/>
</dbReference>
<feature type="transmembrane region" description="Helical" evidence="4">
    <location>
        <begin position="331"/>
        <end position="350"/>
    </location>
</feature>
<dbReference type="InterPro" id="IPR027038">
    <property type="entry name" value="RanGap"/>
</dbReference>
<evidence type="ECO:0000256" key="3">
    <source>
        <dbReference type="ARBA" id="ARBA00022737"/>
    </source>
</evidence>
<evidence type="ECO:0000313" key="5">
    <source>
        <dbReference type="EMBL" id="GBG26408.1"/>
    </source>
</evidence>
<keyword evidence="4" id="KW-0472">Membrane</keyword>
<dbReference type="GO" id="GO:0005634">
    <property type="term" value="C:nucleus"/>
    <property type="evidence" value="ECO:0007669"/>
    <property type="project" value="TreeGrafter"/>
</dbReference>
<dbReference type="Pfam" id="PF13516">
    <property type="entry name" value="LRR_6"/>
    <property type="match status" value="4"/>
</dbReference>
<evidence type="ECO:0000256" key="1">
    <source>
        <dbReference type="ARBA" id="ARBA00022468"/>
    </source>
</evidence>
<keyword evidence="4" id="KW-1133">Transmembrane helix</keyword>
<dbReference type="EMBL" id="BEYU01000020">
    <property type="protein sequence ID" value="GBG26408.1"/>
    <property type="molecule type" value="Genomic_DNA"/>
</dbReference>
<sequence length="1103" mass="121759">MDDFKCPGGLRVSRTRNTMILGCYCNYTGAPGYYCSRYSATPRFRTVRAELSLYALTNGLAIEQNNSGLSDLAEAFASRQGISTNEAVVELRTNNLPVYSVERGIAELRLDLYSRGLSRLPNVLSTCQIDDEGASIGRVRDVWEIPLANNSADPEVHVGEVVYPIPRDYPTGNSFAFCLTRKNLEFERFRSYHARYKPRPVDTVFAICMLALDTPLVLLTFSPPLDYSYSLILCVYATVGMLLTQRGDEDVILAPFFEQLLGPIMSVLLYTSTACPYTSESEFLDKIVLQGLQCWWDPRHAIIAALGLVLATRYFEQAYAFAARKSGIERVALPVVPAFDVLMLFVRMWLAVAQALGNLANLGLVLAPLLAVLLLGLVVLPVQVKQQPYFGTPFAHRVNDVVAGNLASQLVAAIVTVIARGWSYAHLFFVPCTWACMFAINGKRSKWSTKRLKRRLADSLTPEDEDIAFAYAHEYGLTSGFTHRILRSLGKSGQNAAALRLEKLCVQAALQQANANVNIMALKARDVVFPVASSSVFMSSAWTHVKVLNLHKLKVDDATASRLFDALSSLGNVSDLDLSENLLTLDSVVPFLRDVLPFHPGLARVNLLHNAGVLPFQISPAKVLCPLFASTRSCLSALCLHERALFNARWTVKIHRYHRDRATCDWMYELVSGLLEQPNVDLRLVLGRGPQLQQEAMRAIMECDSAGERVANIQVDDHTIDFANDEKLVALAHVDDPTLLVTCATRMPRLVEIDISYESTQRLGGFDFVQKLAEGISKRIRLVRVRDQFVDFDIKDENLGLCGRELWDEDAPIVARLLTFCPARSDLQLEGNRFGDRGIPVIVASALAGGKLRRLSLGSWKLGNRLRKAGAAALAELLFAGSSHSTLRELDLRHNQIGPIGCGELVQSRSLGQLRVLNLCGNAVSDEGAQACAEMLRTNRGLNTLRLCRSRISPQGAQAIAEALCVNNTLKELYLDWNEIVDEGCLAFAQNMPSFRGLRVLAMENNMIGDQGALGLSDLGNLEELYLGYNQIGDGGVLSLRDALADASHRAPRLSVLSLTGTAVAHLGDEMLRVATTSIQVDLEYKAIKQVRNRHLDSSRRDE</sequence>
<dbReference type="GO" id="GO:0005096">
    <property type="term" value="F:GTPase activator activity"/>
    <property type="evidence" value="ECO:0007669"/>
    <property type="project" value="UniProtKB-KW"/>
</dbReference>
<dbReference type="InParanoid" id="A0A2R5G9G3"/>
<name>A0A2R5G9G3_9STRA</name>
<dbReference type="GO" id="GO:0031267">
    <property type="term" value="F:small GTPase binding"/>
    <property type="evidence" value="ECO:0007669"/>
    <property type="project" value="TreeGrafter"/>
</dbReference>
<keyword evidence="4" id="KW-0812">Transmembrane</keyword>
<comment type="caution">
    <text evidence="5">The sequence shown here is derived from an EMBL/GenBank/DDBJ whole genome shotgun (WGS) entry which is preliminary data.</text>
</comment>
<dbReference type="OrthoDB" id="184583at2759"/>
<keyword evidence="6" id="KW-1185">Reference proteome</keyword>
<evidence type="ECO:0000256" key="4">
    <source>
        <dbReference type="SAM" id="Phobius"/>
    </source>
</evidence>